<feature type="compositionally biased region" description="Low complexity" evidence="1">
    <location>
        <begin position="117"/>
        <end position="126"/>
    </location>
</feature>
<dbReference type="EMBL" id="JANPWB010000013">
    <property type="protein sequence ID" value="KAJ1108129.1"/>
    <property type="molecule type" value="Genomic_DNA"/>
</dbReference>
<reference evidence="2" key="1">
    <citation type="journal article" date="2022" name="bioRxiv">
        <title>Sequencing and chromosome-scale assembly of the giantPleurodeles waltlgenome.</title>
        <authorList>
            <person name="Brown T."/>
            <person name="Elewa A."/>
            <person name="Iarovenko S."/>
            <person name="Subramanian E."/>
            <person name="Araus A.J."/>
            <person name="Petzold A."/>
            <person name="Susuki M."/>
            <person name="Suzuki K.-i.T."/>
            <person name="Hayashi T."/>
            <person name="Toyoda A."/>
            <person name="Oliveira C."/>
            <person name="Osipova E."/>
            <person name="Leigh N.D."/>
            <person name="Simon A."/>
            <person name="Yun M.H."/>
        </authorList>
    </citation>
    <scope>NUCLEOTIDE SEQUENCE</scope>
    <source>
        <strain evidence="2">20211129_DDA</strain>
        <tissue evidence="2">Liver</tissue>
    </source>
</reference>
<feature type="compositionally biased region" description="Basic and acidic residues" evidence="1">
    <location>
        <begin position="93"/>
        <end position="105"/>
    </location>
</feature>
<gene>
    <name evidence="2" type="ORF">NDU88_005511</name>
</gene>
<comment type="caution">
    <text evidence="2">The sequence shown here is derived from an EMBL/GenBank/DDBJ whole genome shotgun (WGS) entry which is preliminary data.</text>
</comment>
<name>A0AAV7MYP0_PLEWA</name>
<keyword evidence="3" id="KW-1185">Reference proteome</keyword>
<proteinExistence type="predicted"/>
<feature type="compositionally biased region" description="Basic residues" evidence="1">
    <location>
        <begin position="162"/>
        <end position="173"/>
    </location>
</feature>
<organism evidence="2 3">
    <name type="scientific">Pleurodeles waltl</name>
    <name type="common">Iberian ribbed newt</name>
    <dbReference type="NCBI Taxonomy" id="8319"/>
    <lineage>
        <taxon>Eukaryota</taxon>
        <taxon>Metazoa</taxon>
        <taxon>Chordata</taxon>
        <taxon>Craniata</taxon>
        <taxon>Vertebrata</taxon>
        <taxon>Euteleostomi</taxon>
        <taxon>Amphibia</taxon>
        <taxon>Batrachia</taxon>
        <taxon>Caudata</taxon>
        <taxon>Salamandroidea</taxon>
        <taxon>Salamandridae</taxon>
        <taxon>Pleurodelinae</taxon>
        <taxon>Pleurodeles</taxon>
    </lineage>
</organism>
<sequence>MRYKICHKWVCAGPTLPRSDPSYPWGTGTVEIPDPDVFQLGTNQRGLPGEGRQQQALRAVTRIKKEGGEEFEREQGGNGREDHGSEVDIEGGEDLRGGSGRDSRRSLSCSFAVVSKGDTGTTTGTARRSRGPGGSIPELRPQSGDSGLSRCLGQVSPVVGRWRGKKGGGSKTE</sequence>
<dbReference type="AlphaFoldDB" id="A0AAV7MYP0"/>
<protein>
    <submittedName>
        <fullName evidence="2">Uncharacterized protein</fullName>
    </submittedName>
</protein>
<feature type="region of interest" description="Disordered" evidence="1">
    <location>
        <begin position="65"/>
        <end position="173"/>
    </location>
</feature>
<accession>A0AAV7MYP0</accession>
<evidence type="ECO:0000313" key="3">
    <source>
        <dbReference type="Proteomes" id="UP001066276"/>
    </source>
</evidence>
<feature type="compositionally biased region" description="Basic and acidic residues" evidence="1">
    <location>
        <begin position="65"/>
        <end position="86"/>
    </location>
</feature>
<dbReference type="Proteomes" id="UP001066276">
    <property type="component" value="Chromosome 9"/>
</dbReference>
<evidence type="ECO:0000313" key="2">
    <source>
        <dbReference type="EMBL" id="KAJ1108129.1"/>
    </source>
</evidence>
<evidence type="ECO:0000256" key="1">
    <source>
        <dbReference type="SAM" id="MobiDB-lite"/>
    </source>
</evidence>